<protein>
    <submittedName>
        <fullName evidence="1">Uncharacterized protein</fullName>
    </submittedName>
</protein>
<organism evidence="1 2">
    <name type="scientific">Streblomastix strix</name>
    <dbReference type="NCBI Taxonomy" id="222440"/>
    <lineage>
        <taxon>Eukaryota</taxon>
        <taxon>Metamonada</taxon>
        <taxon>Preaxostyla</taxon>
        <taxon>Oxymonadida</taxon>
        <taxon>Streblomastigidae</taxon>
        <taxon>Streblomastix</taxon>
    </lineage>
</organism>
<dbReference type="AlphaFoldDB" id="A0A5J4TEC6"/>
<accession>A0A5J4TEC6</accession>
<sequence length="52" mass="5568">ISYLKDCWGAVANGKYALDVPPAHKPVDYDAVLKALGKGVKVTPVEDGNKQK</sequence>
<comment type="caution">
    <text evidence="1">The sequence shown here is derived from an EMBL/GenBank/DDBJ whole genome shotgun (WGS) entry which is preliminary data.</text>
</comment>
<gene>
    <name evidence="1" type="ORF">EZS28_048482</name>
</gene>
<proteinExistence type="predicted"/>
<dbReference type="EMBL" id="SNRW01033708">
    <property type="protein sequence ID" value="KAA6355990.1"/>
    <property type="molecule type" value="Genomic_DNA"/>
</dbReference>
<name>A0A5J4TEC6_9EUKA</name>
<feature type="non-terminal residue" evidence="1">
    <location>
        <position position="1"/>
    </location>
</feature>
<reference evidence="1 2" key="1">
    <citation type="submission" date="2019-03" db="EMBL/GenBank/DDBJ databases">
        <title>Single cell metagenomics reveals metabolic interactions within the superorganism composed of flagellate Streblomastix strix and complex community of Bacteroidetes bacteria on its surface.</title>
        <authorList>
            <person name="Treitli S.C."/>
            <person name="Kolisko M."/>
            <person name="Husnik F."/>
            <person name="Keeling P."/>
            <person name="Hampl V."/>
        </authorList>
    </citation>
    <scope>NUCLEOTIDE SEQUENCE [LARGE SCALE GENOMIC DNA]</scope>
    <source>
        <strain evidence="1">ST1C</strain>
    </source>
</reference>
<evidence type="ECO:0000313" key="1">
    <source>
        <dbReference type="EMBL" id="KAA6355990.1"/>
    </source>
</evidence>
<evidence type="ECO:0000313" key="2">
    <source>
        <dbReference type="Proteomes" id="UP000324800"/>
    </source>
</evidence>
<dbReference type="Proteomes" id="UP000324800">
    <property type="component" value="Unassembled WGS sequence"/>
</dbReference>